<accession>A0A1Y1S9J3</accession>
<proteinExistence type="predicted"/>
<dbReference type="EMBL" id="LWDP01000002">
    <property type="protein sequence ID" value="ORD95129.1"/>
    <property type="molecule type" value="Genomic_DNA"/>
</dbReference>
<keyword evidence="1" id="KW-0732">Signal</keyword>
<evidence type="ECO:0000313" key="3">
    <source>
        <dbReference type="Proteomes" id="UP000192639"/>
    </source>
</evidence>
<name>A0A1Y1S9J3_9MICR</name>
<gene>
    <name evidence="2" type="ORF">ECANGB1_2615</name>
</gene>
<feature type="chain" id="PRO_5013163812" evidence="1">
    <location>
        <begin position="19"/>
        <end position="96"/>
    </location>
</feature>
<dbReference type="VEuPathDB" id="MicrosporidiaDB:ECANGB1_2615"/>
<comment type="caution">
    <text evidence="2">The sequence shown here is derived from an EMBL/GenBank/DDBJ whole genome shotgun (WGS) entry which is preliminary data.</text>
</comment>
<dbReference type="AlphaFoldDB" id="A0A1Y1S9J3"/>
<evidence type="ECO:0000313" key="2">
    <source>
        <dbReference type="EMBL" id="ORD95129.1"/>
    </source>
</evidence>
<dbReference type="Proteomes" id="UP000192639">
    <property type="component" value="Unassembled WGS sequence"/>
</dbReference>
<protein>
    <submittedName>
        <fullName evidence="2">Uncharacterized protein</fullName>
    </submittedName>
</protein>
<feature type="signal peptide" evidence="1">
    <location>
        <begin position="1"/>
        <end position="18"/>
    </location>
</feature>
<keyword evidence="3" id="KW-1185">Reference proteome</keyword>
<evidence type="ECO:0000256" key="1">
    <source>
        <dbReference type="SAM" id="SignalP"/>
    </source>
</evidence>
<sequence length="96" mass="10829">MLFVLVQLLDVSILPSRLMFIGTRSVVASSCVIIFSKEMKFSPSMKPTSRWLSNTNFMNTHITSSFSHVSSLSVSSEFESHLYFLNPAITFLSFLI</sequence>
<reference evidence="2 3" key="1">
    <citation type="journal article" date="2017" name="Environ. Microbiol.">
        <title>Decay of the glycolytic pathway and adaptation to intranuclear parasitism within Enterocytozoonidae microsporidia.</title>
        <authorList>
            <person name="Wiredu Boakye D."/>
            <person name="Jaroenlak P."/>
            <person name="Prachumwat A."/>
            <person name="Williams T.A."/>
            <person name="Bateman K.S."/>
            <person name="Itsathitphaisarn O."/>
            <person name="Sritunyalucksana K."/>
            <person name="Paszkiewicz K.H."/>
            <person name="Moore K.A."/>
            <person name="Stentiford G.D."/>
            <person name="Williams B.A."/>
        </authorList>
    </citation>
    <scope>NUCLEOTIDE SEQUENCE [LARGE SCALE GENOMIC DNA]</scope>
    <source>
        <strain evidence="2 3">GB1</strain>
    </source>
</reference>
<organism evidence="2 3">
    <name type="scientific">Enterospora canceri</name>
    <dbReference type="NCBI Taxonomy" id="1081671"/>
    <lineage>
        <taxon>Eukaryota</taxon>
        <taxon>Fungi</taxon>
        <taxon>Fungi incertae sedis</taxon>
        <taxon>Microsporidia</taxon>
        <taxon>Enterocytozoonidae</taxon>
        <taxon>Enterospora</taxon>
    </lineage>
</organism>